<feature type="transmembrane region" description="Helical" evidence="1">
    <location>
        <begin position="154"/>
        <end position="175"/>
    </location>
</feature>
<dbReference type="OrthoDB" id="2596219at2"/>
<dbReference type="Proteomes" id="UP000006443">
    <property type="component" value="Unassembled WGS sequence"/>
</dbReference>
<evidence type="ECO:0000313" key="3">
    <source>
        <dbReference type="Proteomes" id="UP000006443"/>
    </source>
</evidence>
<keyword evidence="3" id="KW-1185">Reference proteome</keyword>
<feature type="transmembrane region" description="Helical" evidence="1">
    <location>
        <begin position="130"/>
        <end position="148"/>
    </location>
</feature>
<reference evidence="2 3" key="1">
    <citation type="submission" date="2009-02" db="EMBL/GenBank/DDBJ databases">
        <title>Sequencing of the draft genome and assembly of Dethiobacter alkaliphilus AHT 1.</title>
        <authorList>
            <consortium name="US DOE Joint Genome Institute (JGI-PGF)"/>
            <person name="Lucas S."/>
            <person name="Copeland A."/>
            <person name="Lapidus A."/>
            <person name="Glavina del Rio T."/>
            <person name="Dalin E."/>
            <person name="Tice H."/>
            <person name="Bruce D."/>
            <person name="Goodwin L."/>
            <person name="Pitluck S."/>
            <person name="Larimer F."/>
            <person name="Land M.L."/>
            <person name="Hauser L."/>
            <person name="Muyzer G."/>
        </authorList>
    </citation>
    <scope>NUCLEOTIDE SEQUENCE [LARGE SCALE GENOMIC DNA]</scope>
    <source>
        <strain evidence="2 3">AHT 1</strain>
    </source>
</reference>
<keyword evidence="1" id="KW-0472">Membrane</keyword>
<name>C0GK15_DETAL</name>
<keyword evidence="1" id="KW-0812">Transmembrane</keyword>
<evidence type="ECO:0008006" key="4">
    <source>
        <dbReference type="Google" id="ProtNLM"/>
    </source>
</evidence>
<comment type="caution">
    <text evidence="2">The sequence shown here is derived from an EMBL/GenBank/DDBJ whole genome shotgun (WGS) entry which is preliminary data.</text>
</comment>
<feature type="transmembrane region" description="Helical" evidence="1">
    <location>
        <begin position="90"/>
        <end position="110"/>
    </location>
</feature>
<dbReference type="AlphaFoldDB" id="C0GK15"/>
<gene>
    <name evidence="2" type="ORF">DealDRAFT_2824</name>
</gene>
<dbReference type="EMBL" id="ACJM01000020">
    <property type="protein sequence ID" value="EEG76285.1"/>
    <property type="molecule type" value="Genomic_DNA"/>
</dbReference>
<evidence type="ECO:0000313" key="2">
    <source>
        <dbReference type="EMBL" id="EEG76285.1"/>
    </source>
</evidence>
<protein>
    <recommendedName>
        <fullName evidence="4">Transmembrane protein</fullName>
    </recommendedName>
</protein>
<organism evidence="2 3">
    <name type="scientific">Dethiobacter alkaliphilus AHT 1</name>
    <dbReference type="NCBI Taxonomy" id="555088"/>
    <lineage>
        <taxon>Bacteria</taxon>
        <taxon>Bacillati</taxon>
        <taxon>Bacillota</taxon>
        <taxon>Dethiobacteria</taxon>
        <taxon>Dethiobacterales</taxon>
        <taxon>Dethiobacteraceae</taxon>
        <taxon>Dethiobacter</taxon>
    </lineage>
</organism>
<dbReference type="eggNOG" id="ENOG50336TS">
    <property type="taxonomic scope" value="Bacteria"/>
</dbReference>
<keyword evidence="1" id="KW-1133">Transmembrane helix</keyword>
<feature type="transmembrane region" description="Helical" evidence="1">
    <location>
        <begin position="12"/>
        <end position="38"/>
    </location>
</feature>
<dbReference type="RefSeq" id="WP_008518593.1">
    <property type="nucleotide sequence ID" value="NZ_ACJM01000020.1"/>
</dbReference>
<evidence type="ECO:0000256" key="1">
    <source>
        <dbReference type="SAM" id="Phobius"/>
    </source>
</evidence>
<sequence>MIKEGFSKFYWGFFFILISFRIQGLDIIPDIVGFILIADGVGKLLSESDYFQTAQKYTLPMILLSIFSIYEPPVEQAGINFGFLGPMGVLISIASLVLTLLLAYNIFMGIKEMAEQRNKTAIAAEAEQRWNQFLWLNLAYILLFVLIFVPPLAILMIIGLLIASIALTIAIMRLMKQCEEELLPSDTQFRDA</sequence>
<accession>C0GK15</accession>
<proteinExistence type="predicted"/>